<feature type="domain" description="Prokaryotic-type class I peptide chain release factors" evidence="2">
    <location>
        <begin position="72"/>
        <end position="202"/>
    </location>
</feature>
<dbReference type="EMBL" id="JAPVEA010000008">
    <property type="protein sequence ID" value="KAJ5439490.1"/>
    <property type="molecule type" value="Genomic_DNA"/>
</dbReference>
<dbReference type="GeneID" id="81604113"/>
<name>A0AAD6BZI0_9EURO</name>
<protein>
    <recommendedName>
        <fullName evidence="2">Prokaryotic-type class I peptide chain release factors domain-containing protein</fullName>
    </recommendedName>
</protein>
<dbReference type="AlphaFoldDB" id="A0AAD6BZI0"/>
<organism evidence="3 4">
    <name type="scientific">Penicillium daleae</name>
    <dbReference type="NCBI Taxonomy" id="63821"/>
    <lineage>
        <taxon>Eukaryota</taxon>
        <taxon>Fungi</taxon>
        <taxon>Dikarya</taxon>
        <taxon>Ascomycota</taxon>
        <taxon>Pezizomycotina</taxon>
        <taxon>Eurotiomycetes</taxon>
        <taxon>Eurotiomycetidae</taxon>
        <taxon>Eurotiales</taxon>
        <taxon>Aspergillaceae</taxon>
        <taxon>Penicillium</taxon>
    </lineage>
</organism>
<dbReference type="GO" id="GO:0016150">
    <property type="term" value="F:translation release factor activity, codon nonspecific"/>
    <property type="evidence" value="ECO:0007669"/>
    <property type="project" value="TreeGrafter"/>
</dbReference>
<dbReference type="SUPFAM" id="SSF110916">
    <property type="entry name" value="Peptidyl-tRNA hydrolase domain-like"/>
    <property type="match status" value="1"/>
</dbReference>
<proteinExistence type="predicted"/>
<dbReference type="RefSeq" id="XP_056762719.1">
    <property type="nucleotide sequence ID" value="XM_056913870.1"/>
</dbReference>
<evidence type="ECO:0000313" key="4">
    <source>
        <dbReference type="Proteomes" id="UP001213681"/>
    </source>
</evidence>
<evidence type="ECO:0000256" key="1">
    <source>
        <dbReference type="SAM" id="MobiDB-lite"/>
    </source>
</evidence>
<evidence type="ECO:0000313" key="3">
    <source>
        <dbReference type="EMBL" id="KAJ5439490.1"/>
    </source>
</evidence>
<evidence type="ECO:0000259" key="2">
    <source>
        <dbReference type="Pfam" id="PF00472"/>
    </source>
</evidence>
<accession>A0AAD6BZI0</accession>
<dbReference type="GO" id="GO:0070126">
    <property type="term" value="P:mitochondrial translational termination"/>
    <property type="evidence" value="ECO:0007669"/>
    <property type="project" value="TreeGrafter"/>
</dbReference>
<reference evidence="3" key="2">
    <citation type="journal article" date="2023" name="IMA Fungus">
        <title>Comparative genomic study of the Penicillium genus elucidates a diverse pangenome and 15 lateral gene transfer events.</title>
        <authorList>
            <person name="Petersen C."/>
            <person name="Sorensen T."/>
            <person name="Nielsen M.R."/>
            <person name="Sondergaard T.E."/>
            <person name="Sorensen J.L."/>
            <person name="Fitzpatrick D.A."/>
            <person name="Frisvad J.C."/>
            <person name="Nielsen K.L."/>
        </authorList>
    </citation>
    <scope>NUCLEOTIDE SEQUENCE</scope>
    <source>
        <strain evidence="3">IBT 16125</strain>
    </source>
</reference>
<dbReference type="GO" id="GO:0005762">
    <property type="term" value="C:mitochondrial large ribosomal subunit"/>
    <property type="evidence" value="ECO:0007669"/>
    <property type="project" value="TreeGrafter"/>
</dbReference>
<feature type="compositionally biased region" description="Basic residues" evidence="1">
    <location>
        <begin position="192"/>
        <end position="204"/>
    </location>
</feature>
<dbReference type="InterPro" id="IPR052104">
    <property type="entry name" value="Mito_Release_Factor_mL62"/>
</dbReference>
<dbReference type="InterPro" id="IPR000352">
    <property type="entry name" value="Pep_chain_release_fac_I"/>
</dbReference>
<keyword evidence="4" id="KW-1185">Reference proteome</keyword>
<sequence>MPLRSRWCAFRSWTRTPSAPVLPVLPVLPFTARISAGRTAKFASKGSSDHQDPHDLELARTWLKAFESGVTSIPRQVGQVSFSRSSGPGGQNVNKVNSKATLKVPLATLFPLVPRLLHSPLRASRYATDRSQALVIQSDESRQQATNVDLCYEKLNRLLVSSAKEIIPGETSQEQRDRVSKLQRAQNEARLKSKKFHSSKKSTRRGNSYDD</sequence>
<dbReference type="GO" id="GO:0004045">
    <property type="term" value="F:peptidyl-tRNA hydrolase activity"/>
    <property type="evidence" value="ECO:0007669"/>
    <property type="project" value="TreeGrafter"/>
</dbReference>
<dbReference type="Pfam" id="PF00472">
    <property type="entry name" value="RF-1"/>
    <property type="match status" value="1"/>
</dbReference>
<dbReference type="PANTHER" id="PTHR11075">
    <property type="entry name" value="PEPTIDE CHAIN RELEASE FACTOR"/>
    <property type="match status" value="1"/>
</dbReference>
<dbReference type="PANTHER" id="PTHR11075:SF54">
    <property type="entry name" value="LARGE RIBOSOMAL SUBUNIT PROTEIN ML62"/>
    <property type="match status" value="1"/>
</dbReference>
<comment type="caution">
    <text evidence="3">The sequence shown here is derived from an EMBL/GenBank/DDBJ whole genome shotgun (WGS) entry which is preliminary data.</text>
</comment>
<gene>
    <name evidence="3" type="ORF">N7458_010488</name>
</gene>
<feature type="region of interest" description="Disordered" evidence="1">
    <location>
        <begin position="169"/>
        <end position="211"/>
    </location>
</feature>
<reference evidence="3" key="1">
    <citation type="submission" date="2022-12" db="EMBL/GenBank/DDBJ databases">
        <authorList>
            <person name="Petersen C."/>
        </authorList>
    </citation>
    <scope>NUCLEOTIDE SEQUENCE</scope>
    <source>
        <strain evidence="3">IBT 16125</strain>
    </source>
</reference>
<dbReference type="Proteomes" id="UP001213681">
    <property type="component" value="Unassembled WGS sequence"/>
</dbReference>
<dbReference type="Gene3D" id="3.30.160.20">
    <property type="match status" value="1"/>
</dbReference>